<dbReference type="Pfam" id="PF19141">
    <property type="entry name" value="DUF5824"/>
    <property type="match status" value="1"/>
</dbReference>
<dbReference type="InterPro" id="IPR043862">
    <property type="entry name" value="DUF5824"/>
</dbReference>
<dbReference type="EMBL" id="MN739683">
    <property type="protein sequence ID" value="QHT20772.1"/>
    <property type="molecule type" value="Genomic_DNA"/>
</dbReference>
<evidence type="ECO:0000259" key="1">
    <source>
        <dbReference type="Pfam" id="PF19141"/>
    </source>
</evidence>
<proteinExistence type="predicted"/>
<protein>
    <recommendedName>
        <fullName evidence="1">DUF5824 domain-containing protein</fullName>
    </recommendedName>
</protein>
<feature type="domain" description="DUF5824" evidence="1">
    <location>
        <begin position="18"/>
        <end position="123"/>
    </location>
</feature>
<evidence type="ECO:0000313" key="2">
    <source>
        <dbReference type="EMBL" id="QHT20772.1"/>
    </source>
</evidence>
<accession>A0A6C0DWF0</accession>
<sequence length="162" mass="18209">MNIPIKYLPHRLSRKDKKLQLKQLKASRNAYKKNSYLTRKKLVSYKSKKSNHLLKAQKLYNVKNMVINSNLARATGCSKNALQKIVKKGRGAYYSSGSRPNQTAHSWGYARLASAISGGKASAVDYKILEDGCSANSKALKLARMAKQKHNYGTRKVPKIRI</sequence>
<name>A0A6C0DWF0_9ZZZZ</name>
<dbReference type="AlphaFoldDB" id="A0A6C0DWF0"/>
<reference evidence="2" key="1">
    <citation type="journal article" date="2020" name="Nature">
        <title>Giant virus diversity and host interactions through global metagenomics.</title>
        <authorList>
            <person name="Schulz F."/>
            <person name="Roux S."/>
            <person name="Paez-Espino D."/>
            <person name="Jungbluth S."/>
            <person name="Walsh D.A."/>
            <person name="Denef V.J."/>
            <person name="McMahon K.D."/>
            <person name="Konstantinidis K.T."/>
            <person name="Eloe-Fadrosh E.A."/>
            <person name="Kyrpides N.C."/>
            <person name="Woyke T."/>
        </authorList>
    </citation>
    <scope>NUCLEOTIDE SEQUENCE</scope>
    <source>
        <strain evidence="2">GVMAG-M-3300023174-75</strain>
    </source>
</reference>
<organism evidence="2">
    <name type="scientific">viral metagenome</name>
    <dbReference type="NCBI Taxonomy" id="1070528"/>
    <lineage>
        <taxon>unclassified sequences</taxon>
        <taxon>metagenomes</taxon>
        <taxon>organismal metagenomes</taxon>
    </lineage>
</organism>